<reference evidence="2" key="2">
    <citation type="submission" date="2015-01" db="EMBL/GenBank/DDBJ databases">
        <title>Evolutionary Origins and Diversification of the Mycorrhizal Mutualists.</title>
        <authorList>
            <consortium name="DOE Joint Genome Institute"/>
            <consortium name="Mycorrhizal Genomics Consortium"/>
            <person name="Kohler A."/>
            <person name="Kuo A."/>
            <person name="Nagy L.G."/>
            <person name="Floudas D."/>
            <person name="Copeland A."/>
            <person name="Barry K.W."/>
            <person name="Cichocki N."/>
            <person name="Veneault-Fourrey C."/>
            <person name="LaButti K."/>
            <person name="Lindquist E.A."/>
            <person name="Lipzen A."/>
            <person name="Lundell T."/>
            <person name="Morin E."/>
            <person name="Murat C."/>
            <person name="Riley R."/>
            <person name="Ohm R."/>
            <person name="Sun H."/>
            <person name="Tunlid A."/>
            <person name="Henrissat B."/>
            <person name="Grigoriev I.V."/>
            <person name="Hibbett D.S."/>
            <person name="Martin F."/>
        </authorList>
    </citation>
    <scope>NUCLEOTIDE SEQUENCE [LARGE SCALE GENOMIC DNA]</scope>
    <source>
        <strain evidence="2">Foug A</strain>
    </source>
</reference>
<proteinExistence type="predicted"/>
<organism evidence="1 2">
    <name type="scientific">Scleroderma citrinum Foug A</name>
    <dbReference type="NCBI Taxonomy" id="1036808"/>
    <lineage>
        <taxon>Eukaryota</taxon>
        <taxon>Fungi</taxon>
        <taxon>Dikarya</taxon>
        <taxon>Basidiomycota</taxon>
        <taxon>Agaricomycotina</taxon>
        <taxon>Agaricomycetes</taxon>
        <taxon>Agaricomycetidae</taxon>
        <taxon>Boletales</taxon>
        <taxon>Sclerodermatineae</taxon>
        <taxon>Sclerodermataceae</taxon>
        <taxon>Scleroderma</taxon>
    </lineage>
</organism>
<dbReference type="Proteomes" id="UP000053989">
    <property type="component" value="Unassembled WGS sequence"/>
</dbReference>
<protein>
    <submittedName>
        <fullName evidence="1">Uncharacterized protein</fullName>
    </submittedName>
</protein>
<keyword evidence="2" id="KW-1185">Reference proteome</keyword>
<name>A0A0C3D7C7_9AGAM</name>
<accession>A0A0C3D7C7</accession>
<dbReference type="InParanoid" id="A0A0C3D7C7"/>
<evidence type="ECO:0000313" key="1">
    <source>
        <dbReference type="EMBL" id="KIM56635.1"/>
    </source>
</evidence>
<sequence>MPAGNSRRMSFSSQSSNRMRIPVFIRSEQVDTSHHAAPALDKRTICQAAKCQLTSIESIPKTLDNSRAPSMTMDALLFRILRLQILDTGTDATLSAAIFLCKESRRLSVARANSDLGATTFCH</sequence>
<dbReference type="AlphaFoldDB" id="A0A0C3D7C7"/>
<dbReference type="EMBL" id="KN822113">
    <property type="protein sequence ID" value="KIM56635.1"/>
    <property type="molecule type" value="Genomic_DNA"/>
</dbReference>
<dbReference type="HOGENOM" id="CLU_2016549_0_0_1"/>
<evidence type="ECO:0000313" key="2">
    <source>
        <dbReference type="Proteomes" id="UP000053989"/>
    </source>
</evidence>
<reference evidence="1 2" key="1">
    <citation type="submission" date="2014-04" db="EMBL/GenBank/DDBJ databases">
        <authorList>
            <consortium name="DOE Joint Genome Institute"/>
            <person name="Kuo A."/>
            <person name="Kohler A."/>
            <person name="Nagy L.G."/>
            <person name="Floudas D."/>
            <person name="Copeland A."/>
            <person name="Barry K.W."/>
            <person name="Cichocki N."/>
            <person name="Veneault-Fourrey C."/>
            <person name="LaButti K."/>
            <person name="Lindquist E.A."/>
            <person name="Lipzen A."/>
            <person name="Lundell T."/>
            <person name="Morin E."/>
            <person name="Murat C."/>
            <person name="Sun H."/>
            <person name="Tunlid A."/>
            <person name="Henrissat B."/>
            <person name="Grigoriev I.V."/>
            <person name="Hibbett D.S."/>
            <person name="Martin F."/>
            <person name="Nordberg H.P."/>
            <person name="Cantor M.N."/>
            <person name="Hua S.X."/>
        </authorList>
    </citation>
    <scope>NUCLEOTIDE SEQUENCE [LARGE SCALE GENOMIC DNA]</scope>
    <source>
        <strain evidence="1 2">Foug A</strain>
    </source>
</reference>
<gene>
    <name evidence="1" type="ORF">SCLCIDRAFT_1220203</name>
</gene>